<reference evidence="2" key="1">
    <citation type="submission" date="2022-06" db="EMBL/GenBank/DDBJ databases">
        <authorList>
            <consortium name="SYNGENTA / RWTH Aachen University"/>
        </authorList>
    </citation>
    <scope>NUCLEOTIDE SEQUENCE</scope>
</reference>
<comment type="caution">
    <text evidence="2">The sequence shown here is derived from an EMBL/GenBank/DDBJ whole genome shotgun (WGS) entry which is preliminary data.</text>
</comment>
<accession>A0AAV0BXY0</accession>
<evidence type="ECO:0000313" key="2">
    <source>
        <dbReference type="EMBL" id="CAH7690423.1"/>
    </source>
</evidence>
<protein>
    <submittedName>
        <fullName evidence="2">Uncharacterized protein</fullName>
    </submittedName>
</protein>
<evidence type="ECO:0000313" key="3">
    <source>
        <dbReference type="Proteomes" id="UP001153365"/>
    </source>
</evidence>
<organism evidence="2 3">
    <name type="scientific">Phakopsora pachyrhizi</name>
    <name type="common">Asian soybean rust disease fungus</name>
    <dbReference type="NCBI Taxonomy" id="170000"/>
    <lineage>
        <taxon>Eukaryota</taxon>
        <taxon>Fungi</taxon>
        <taxon>Dikarya</taxon>
        <taxon>Basidiomycota</taxon>
        <taxon>Pucciniomycotina</taxon>
        <taxon>Pucciniomycetes</taxon>
        <taxon>Pucciniales</taxon>
        <taxon>Phakopsoraceae</taxon>
        <taxon>Phakopsora</taxon>
    </lineage>
</organism>
<feature type="compositionally biased region" description="Polar residues" evidence="1">
    <location>
        <begin position="39"/>
        <end position="53"/>
    </location>
</feature>
<sequence length="175" mass="18938">MSEWLRICSQLTEVQSSTIITQPIPNIHLSTITNLEKNTTTQNESIQISPSKAPNSISNESINNPPTSNSKPQSIANSSAPEMCNIIDNCEVSNLQPLAEVVVSPPPPFFLQNGDILNATLANNCALSLSTWKNSLNSIIALVKNRKIDLCGEDLPTYLPSGIEIKSDYGTSISQ</sequence>
<feature type="region of interest" description="Disordered" evidence="1">
    <location>
        <begin position="39"/>
        <end position="77"/>
    </location>
</feature>
<dbReference type="AlphaFoldDB" id="A0AAV0BXY0"/>
<gene>
    <name evidence="2" type="ORF">PPACK8108_LOCUS25771</name>
</gene>
<name>A0AAV0BXY0_PHAPC</name>
<dbReference type="Proteomes" id="UP001153365">
    <property type="component" value="Unassembled WGS sequence"/>
</dbReference>
<keyword evidence="3" id="KW-1185">Reference proteome</keyword>
<feature type="compositionally biased region" description="Low complexity" evidence="1">
    <location>
        <begin position="54"/>
        <end position="70"/>
    </location>
</feature>
<dbReference type="EMBL" id="CALTRL010006295">
    <property type="protein sequence ID" value="CAH7690423.1"/>
    <property type="molecule type" value="Genomic_DNA"/>
</dbReference>
<evidence type="ECO:0000256" key="1">
    <source>
        <dbReference type="SAM" id="MobiDB-lite"/>
    </source>
</evidence>
<proteinExistence type="predicted"/>